<dbReference type="InterPro" id="IPR000897">
    <property type="entry name" value="SRP54_GTPase_dom"/>
</dbReference>
<sequence length="454" mass="50919">MQVKKFEARSMKEALEMIKTQLGPDAIILSAKEITKGFGLGGEKSIEVTAAYSETILRKKQFVESKMPDMHKEKFQRIPAKDQKEVMRKMIESQLAKMPAATPATPPPKLTSKTTPYRLTEKRYIEIDDDHIGGQEKTAVTQVAKKAWNDMEVTSLKQEIETLKQVMSQFKTMPQSFVQAHPGADYGVHYQMSAHYQKLTSCGLLPEVAGNVVSQCQKQLSAQQQGNKATVESWMAKYILDTTPVTSGQGEQFHLFMGPSGSGKTSALIKLASDMILNQKKRVAIISTDSTKVGAAEQMKIFAQILNVPFLSVRSQQDWSHVIPHLEQLDHVLVDFSGLNMRNQEEVNYVKRIGPPVFHSLRTHLVLSATAKDADLLECAKRYEAVGFDDVIFNDLDEAAQHGNIYNFIRKVNTELFAFGIGPKVPEDFEYATPERVVDLLLKITQNRKQEVSL</sequence>
<evidence type="ECO:0000313" key="9">
    <source>
        <dbReference type="Proteomes" id="UP000012040"/>
    </source>
</evidence>
<evidence type="ECO:0000313" key="8">
    <source>
        <dbReference type="EMBL" id="AGH94835.1"/>
    </source>
</evidence>
<dbReference type="GO" id="GO:0003924">
    <property type="term" value="F:GTPase activity"/>
    <property type="evidence" value="ECO:0007669"/>
    <property type="project" value="UniProtKB-UniRule"/>
</dbReference>
<proteinExistence type="inferred from homology"/>
<organism evidence="8 9">
    <name type="scientific">Pseudobdellovibrio exovorus JSS</name>
    <dbReference type="NCBI Taxonomy" id="1184267"/>
    <lineage>
        <taxon>Bacteria</taxon>
        <taxon>Pseudomonadati</taxon>
        <taxon>Bdellovibrionota</taxon>
        <taxon>Bdellovibrionia</taxon>
        <taxon>Bdellovibrionales</taxon>
        <taxon>Pseudobdellovibrionaceae</taxon>
        <taxon>Pseudobdellovibrio</taxon>
    </lineage>
</organism>
<feature type="domain" description="SRP54-type proteins GTP-binding" evidence="7">
    <location>
        <begin position="251"/>
        <end position="443"/>
    </location>
</feature>
<keyword evidence="8" id="KW-0282">Flagellum</keyword>
<evidence type="ECO:0000256" key="4">
    <source>
        <dbReference type="ARBA" id="ARBA00023134"/>
    </source>
</evidence>
<evidence type="ECO:0000256" key="6">
    <source>
        <dbReference type="NCBIfam" id="TIGR03499"/>
    </source>
</evidence>
<dbReference type="SUPFAM" id="SSF52540">
    <property type="entry name" value="P-loop containing nucleoside triphosphate hydrolases"/>
    <property type="match status" value="1"/>
</dbReference>
<dbReference type="PATRIC" id="fig|1184267.3.peg.625"/>
<dbReference type="Proteomes" id="UP000012040">
    <property type="component" value="Chromosome"/>
</dbReference>
<name>M4V8P7_9BACT</name>
<dbReference type="GO" id="GO:0005886">
    <property type="term" value="C:plasma membrane"/>
    <property type="evidence" value="ECO:0007669"/>
    <property type="project" value="UniProtKB-SubCell"/>
</dbReference>
<dbReference type="GO" id="GO:0005047">
    <property type="term" value="F:signal recognition particle binding"/>
    <property type="evidence" value="ECO:0007669"/>
    <property type="project" value="TreeGrafter"/>
</dbReference>
<reference evidence="8 9" key="1">
    <citation type="journal article" date="2013" name="ISME J.">
        <title>By their genes ye shall know them: genomic signatures of predatory bacteria.</title>
        <authorList>
            <person name="Pasternak Z."/>
            <person name="Pietrokovski S."/>
            <person name="Rotem O."/>
            <person name="Gophna U."/>
            <person name="Lurie-Weinberger M.N."/>
            <person name="Jurkevitch E."/>
        </authorList>
    </citation>
    <scope>NUCLEOTIDE SEQUENCE [LARGE SCALE GENOMIC DNA]</scope>
    <source>
        <strain evidence="8 9">JSS</strain>
    </source>
</reference>
<protein>
    <recommendedName>
        <fullName evidence="6">Flagellar biosynthesis protein FlhF</fullName>
    </recommendedName>
</protein>
<dbReference type="OrthoDB" id="5287967at2"/>
<keyword evidence="3" id="KW-0547">Nucleotide-binding</keyword>
<keyword evidence="4" id="KW-0342">GTP-binding</keyword>
<keyword evidence="9" id="KW-1185">Reference proteome</keyword>
<accession>M4V8P7</accession>
<dbReference type="STRING" id="1184267.A11Q_615"/>
<dbReference type="Gene3D" id="3.40.50.300">
    <property type="entry name" value="P-loop containing nucleotide triphosphate hydrolases"/>
    <property type="match status" value="1"/>
</dbReference>
<dbReference type="AlphaFoldDB" id="M4V8P7"/>
<gene>
    <name evidence="8" type="ORF">A11Q_615</name>
</gene>
<evidence type="ECO:0000256" key="1">
    <source>
        <dbReference type="ARBA" id="ARBA00004413"/>
    </source>
</evidence>
<evidence type="ECO:0000256" key="3">
    <source>
        <dbReference type="ARBA" id="ARBA00022741"/>
    </source>
</evidence>
<dbReference type="RefSeq" id="WP_015469325.1">
    <property type="nucleotide sequence ID" value="NC_020813.1"/>
</dbReference>
<evidence type="ECO:0000256" key="5">
    <source>
        <dbReference type="ARBA" id="ARBA00023136"/>
    </source>
</evidence>
<dbReference type="KEGG" id="bex:A11Q_615"/>
<comment type="similarity">
    <text evidence="2">Belongs to the GTP-binding SRP family.</text>
</comment>
<dbReference type="GO" id="GO:0006614">
    <property type="term" value="P:SRP-dependent cotranslational protein targeting to membrane"/>
    <property type="evidence" value="ECO:0007669"/>
    <property type="project" value="UniProtKB-UniRule"/>
</dbReference>
<dbReference type="EMBL" id="CP003537">
    <property type="protein sequence ID" value="AGH94835.1"/>
    <property type="molecule type" value="Genomic_DNA"/>
</dbReference>
<keyword evidence="8" id="KW-0966">Cell projection</keyword>
<dbReference type="GO" id="GO:0005525">
    <property type="term" value="F:GTP binding"/>
    <property type="evidence" value="ECO:0007669"/>
    <property type="project" value="UniProtKB-UniRule"/>
</dbReference>
<keyword evidence="8" id="KW-0969">Cilium</keyword>
<dbReference type="Pfam" id="PF00448">
    <property type="entry name" value="SRP54"/>
    <property type="match status" value="1"/>
</dbReference>
<dbReference type="SMART" id="SM00962">
    <property type="entry name" value="SRP54"/>
    <property type="match status" value="1"/>
</dbReference>
<dbReference type="PANTHER" id="PTHR43134">
    <property type="entry name" value="SIGNAL RECOGNITION PARTICLE RECEPTOR SUBUNIT ALPHA"/>
    <property type="match status" value="1"/>
</dbReference>
<dbReference type="Gene3D" id="1.20.120.1380">
    <property type="entry name" value="Flagellar FlhF biosynthesis protein, N domain"/>
    <property type="match status" value="1"/>
</dbReference>
<dbReference type="eggNOG" id="COG1419">
    <property type="taxonomic scope" value="Bacteria"/>
</dbReference>
<dbReference type="HOGENOM" id="CLU_009301_11_4_7"/>
<dbReference type="GO" id="GO:0044781">
    <property type="term" value="P:bacterial-type flagellum organization"/>
    <property type="evidence" value="ECO:0007669"/>
    <property type="project" value="UniProtKB-UniRule"/>
</dbReference>
<keyword evidence="5" id="KW-0472">Membrane</keyword>
<dbReference type="InterPro" id="IPR020006">
    <property type="entry name" value="FlhF"/>
</dbReference>
<evidence type="ECO:0000259" key="7">
    <source>
        <dbReference type="SMART" id="SM00962"/>
    </source>
</evidence>
<dbReference type="PANTHER" id="PTHR43134:SF3">
    <property type="entry name" value="FLAGELLAR BIOSYNTHESIS PROTEIN FLHF"/>
    <property type="match status" value="1"/>
</dbReference>
<evidence type="ECO:0000256" key="2">
    <source>
        <dbReference type="ARBA" id="ARBA00008531"/>
    </source>
</evidence>
<dbReference type="InterPro" id="IPR027417">
    <property type="entry name" value="P-loop_NTPase"/>
</dbReference>
<dbReference type="NCBIfam" id="TIGR03499">
    <property type="entry name" value="FlhF"/>
    <property type="match status" value="1"/>
</dbReference>
<comment type="subcellular location">
    <subcellularLocation>
        <location evidence="1">Cell membrane</location>
        <topology evidence="1">Peripheral membrane protein</topology>
        <orientation evidence="1">Cytoplasmic side</orientation>
    </subcellularLocation>
</comment>